<dbReference type="PANTHER" id="PTHR32285:SF18">
    <property type="entry name" value="PROTEIN TRICHOME BIREFRINGENCE-LIKE 18"/>
    <property type="match status" value="1"/>
</dbReference>
<gene>
    <name evidence="11" type="primary">A01p017910.1_BraROA</name>
    <name evidence="11" type="ORF">IGI04_001495</name>
</gene>
<feature type="region of interest" description="Disordered" evidence="7">
    <location>
        <begin position="485"/>
        <end position="513"/>
    </location>
</feature>
<comment type="subcellular location">
    <subcellularLocation>
        <location evidence="1">Membrane</location>
        <topology evidence="1">Single-pass membrane protein</topology>
    </subcellularLocation>
</comment>
<dbReference type="Pfam" id="PF14416">
    <property type="entry name" value="PMR5N"/>
    <property type="match status" value="1"/>
</dbReference>
<name>A0ABQ7NSS6_BRACM</name>
<dbReference type="InterPro" id="IPR029962">
    <property type="entry name" value="TBL"/>
</dbReference>
<sequence>MALGSPKVSIFGAAFPAKVSTIAIAIGGLASFFVFGLLLRLSYPIGSSVSGVFYGNATPELVQVPLSLSNHTVEGLYTGSDVSVSDQNLTSHSSSGGPDAVASENIPPPGFDSDKKLLVDGKEETAEKKTDIGSGEGEGEGDTNVSKAGDTPSVVSSPPHDDSKTASAEPGTGLFKDECDLYQGSWFYDPEGPVYTNNSCPVITQMQNCQGNGRSDKGYENWRWKPSQCDLPRFDAKKFLELMRGKTLAFIGDSVARNQMESMLCLLWQANCCFQVETPVNRGSRKMQRWLFKSSSVMIARIWSSWLVHQFNEKFDYAPEGVTKLKLDLPDERIIEALPKFDVVVLSSGHWFAKQSVYILNDEIVGGQLWWPDKSKPMKVNNVEAFGISVETILKSVATHPNYTGLTIVRTWSPDHYEGGAWNTGGSCTGKEEPILPGKLVKNGFTEIMHEKQATGFNRAVEGVSESSKVKLKLMDITEAFGYRHDGHPGPYRSPDPNKITKRGPDGRPPPQDCLHWCMPGPVDTWNEMVLELIRRDVEGGKRNS</sequence>
<evidence type="ECO:0000256" key="6">
    <source>
        <dbReference type="ARBA" id="ARBA00023136"/>
    </source>
</evidence>
<evidence type="ECO:0000256" key="2">
    <source>
        <dbReference type="ARBA" id="ARBA00007727"/>
    </source>
</evidence>
<evidence type="ECO:0000256" key="4">
    <source>
        <dbReference type="ARBA" id="ARBA00022968"/>
    </source>
</evidence>
<evidence type="ECO:0000256" key="7">
    <source>
        <dbReference type="SAM" id="MobiDB-lite"/>
    </source>
</evidence>
<keyword evidence="5 8" id="KW-1133">Transmembrane helix</keyword>
<reference evidence="11 12" key="1">
    <citation type="submission" date="2021-03" db="EMBL/GenBank/DDBJ databases">
        <authorList>
            <person name="King G.J."/>
            <person name="Bancroft I."/>
            <person name="Baten A."/>
            <person name="Bloomfield J."/>
            <person name="Borpatragohain P."/>
            <person name="He Z."/>
            <person name="Irish N."/>
            <person name="Irwin J."/>
            <person name="Liu K."/>
            <person name="Mauleon R.P."/>
            <person name="Moore J."/>
            <person name="Morris R."/>
            <person name="Ostergaard L."/>
            <person name="Wang B."/>
            <person name="Wells R."/>
        </authorList>
    </citation>
    <scope>NUCLEOTIDE SEQUENCE [LARGE SCALE GENOMIC DNA]</scope>
    <source>
        <strain evidence="11">R-o-18</strain>
        <tissue evidence="11">Leaf</tissue>
    </source>
</reference>
<dbReference type="Pfam" id="PF13839">
    <property type="entry name" value="PC-Esterase"/>
    <property type="match status" value="1"/>
</dbReference>
<feature type="compositionally biased region" description="Polar residues" evidence="7">
    <location>
        <begin position="87"/>
        <end position="96"/>
    </location>
</feature>
<feature type="domain" description="Trichome birefringence-like C-terminal" evidence="9">
    <location>
        <begin position="231"/>
        <end position="532"/>
    </location>
</feature>
<organism evidence="11 12">
    <name type="scientific">Brassica rapa subsp. trilocularis</name>
    <dbReference type="NCBI Taxonomy" id="1813537"/>
    <lineage>
        <taxon>Eukaryota</taxon>
        <taxon>Viridiplantae</taxon>
        <taxon>Streptophyta</taxon>
        <taxon>Embryophyta</taxon>
        <taxon>Tracheophyta</taxon>
        <taxon>Spermatophyta</taxon>
        <taxon>Magnoliopsida</taxon>
        <taxon>eudicotyledons</taxon>
        <taxon>Gunneridae</taxon>
        <taxon>Pentapetalae</taxon>
        <taxon>rosids</taxon>
        <taxon>malvids</taxon>
        <taxon>Brassicales</taxon>
        <taxon>Brassicaceae</taxon>
        <taxon>Brassiceae</taxon>
        <taxon>Brassica</taxon>
    </lineage>
</organism>
<evidence type="ECO:0000313" key="12">
    <source>
        <dbReference type="Proteomes" id="UP000823674"/>
    </source>
</evidence>
<keyword evidence="6 8" id="KW-0472">Membrane</keyword>
<keyword evidence="12" id="KW-1185">Reference proteome</keyword>
<dbReference type="InterPro" id="IPR026057">
    <property type="entry name" value="TBL_C"/>
</dbReference>
<dbReference type="EMBL" id="JADBGQ010000001">
    <property type="protein sequence ID" value="KAG5413928.1"/>
    <property type="molecule type" value="Genomic_DNA"/>
</dbReference>
<evidence type="ECO:0000256" key="8">
    <source>
        <dbReference type="SAM" id="Phobius"/>
    </source>
</evidence>
<evidence type="ECO:0000256" key="3">
    <source>
        <dbReference type="ARBA" id="ARBA00022692"/>
    </source>
</evidence>
<comment type="similarity">
    <text evidence="2">Belongs to the PC-esterase family. TBL subfamily.</text>
</comment>
<comment type="caution">
    <text evidence="11">The sequence shown here is derived from an EMBL/GenBank/DDBJ whole genome shotgun (WGS) entry which is preliminary data.</text>
</comment>
<feature type="region of interest" description="Disordered" evidence="7">
    <location>
        <begin position="87"/>
        <end position="172"/>
    </location>
</feature>
<feature type="transmembrane region" description="Helical" evidence="8">
    <location>
        <begin position="20"/>
        <end position="39"/>
    </location>
</feature>
<evidence type="ECO:0000259" key="10">
    <source>
        <dbReference type="Pfam" id="PF14416"/>
    </source>
</evidence>
<protein>
    <recommendedName>
        <fullName evidence="13">Trichome birefringence-like N-terminal domain-containing protein</fullName>
    </recommendedName>
</protein>
<accession>A0ABQ7NSS6</accession>
<dbReference type="InterPro" id="IPR025846">
    <property type="entry name" value="TBL_N"/>
</dbReference>
<evidence type="ECO:0000256" key="1">
    <source>
        <dbReference type="ARBA" id="ARBA00004167"/>
    </source>
</evidence>
<evidence type="ECO:0000313" key="11">
    <source>
        <dbReference type="EMBL" id="KAG5413928.1"/>
    </source>
</evidence>
<feature type="domain" description="Trichome birefringence-like N-terminal" evidence="10">
    <location>
        <begin position="178"/>
        <end position="230"/>
    </location>
</feature>
<dbReference type="PANTHER" id="PTHR32285">
    <property type="entry name" value="PROTEIN TRICHOME BIREFRINGENCE-LIKE 9-RELATED"/>
    <property type="match status" value="1"/>
</dbReference>
<evidence type="ECO:0000259" key="9">
    <source>
        <dbReference type="Pfam" id="PF13839"/>
    </source>
</evidence>
<evidence type="ECO:0000256" key="5">
    <source>
        <dbReference type="ARBA" id="ARBA00022989"/>
    </source>
</evidence>
<dbReference type="Proteomes" id="UP000823674">
    <property type="component" value="Chromosome A01"/>
</dbReference>
<proteinExistence type="inferred from homology"/>
<evidence type="ECO:0008006" key="13">
    <source>
        <dbReference type="Google" id="ProtNLM"/>
    </source>
</evidence>
<keyword evidence="3 8" id="KW-0812">Transmembrane</keyword>
<feature type="compositionally biased region" description="Basic and acidic residues" evidence="7">
    <location>
        <begin position="112"/>
        <end position="131"/>
    </location>
</feature>
<keyword evidence="4" id="KW-0735">Signal-anchor</keyword>